<evidence type="ECO:0008006" key="4">
    <source>
        <dbReference type="Google" id="ProtNLM"/>
    </source>
</evidence>
<dbReference type="Proteomes" id="UP000254958">
    <property type="component" value="Unassembled WGS sequence"/>
</dbReference>
<comment type="caution">
    <text evidence="2">The sequence shown here is derived from an EMBL/GenBank/DDBJ whole genome shotgun (WGS) entry which is preliminary data.</text>
</comment>
<dbReference type="RefSeq" id="WP_245948704.1">
    <property type="nucleotide sequence ID" value="NZ_BJMI01000004.1"/>
</dbReference>
<feature type="chain" id="PRO_5016852266" description="Alpha/beta hydrolase" evidence="1">
    <location>
        <begin position="25"/>
        <end position="282"/>
    </location>
</feature>
<dbReference type="InterPro" id="IPR029058">
    <property type="entry name" value="AB_hydrolase_fold"/>
</dbReference>
<dbReference type="EMBL" id="QQAW01000001">
    <property type="protein sequence ID" value="RDI40637.1"/>
    <property type="molecule type" value="Genomic_DNA"/>
</dbReference>
<keyword evidence="1" id="KW-0732">Signal</keyword>
<sequence length="282" mass="29480">MSIRLWRNALLLSAVVLIAPSAWAGAAGTEPAGSLPARRPAADPVSNARLFTLVLGDGARQRVLFSAPPDARGTLVMLPGGSGQIGLQDDGQIRHGDNFVVRTRTLWLRRGYAVLLADAVDGMNLRGLRSSPRYAAVVEALVDFAHAHMAGPVFLLGTSQGAIAAMNGAAHAPTGRVAGVVLTESVSVMGGSRETVFSADPGQVRIPVLIVGNRDDRCNVAPPGAVPDIAAALDHSPDVRVLSVSGGQTRSRQNCGSLTPHGYYGIEVPTVDAIIRWLDGHR</sequence>
<dbReference type="AlphaFoldDB" id="A0A370GA92"/>
<dbReference type="Gene3D" id="3.40.50.1820">
    <property type="entry name" value="alpha/beta hydrolase"/>
    <property type="match status" value="1"/>
</dbReference>
<evidence type="ECO:0000256" key="1">
    <source>
        <dbReference type="SAM" id="SignalP"/>
    </source>
</evidence>
<organism evidence="2 3">
    <name type="scientific">Gluconacetobacter liquefaciens</name>
    <name type="common">Acetobacter liquefaciens</name>
    <dbReference type="NCBI Taxonomy" id="89584"/>
    <lineage>
        <taxon>Bacteria</taxon>
        <taxon>Pseudomonadati</taxon>
        <taxon>Pseudomonadota</taxon>
        <taxon>Alphaproteobacteria</taxon>
        <taxon>Acetobacterales</taxon>
        <taxon>Acetobacteraceae</taxon>
        <taxon>Gluconacetobacter</taxon>
    </lineage>
</organism>
<gene>
    <name evidence="2" type="ORF">C7453_101435</name>
</gene>
<accession>A0A370GA92</accession>
<feature type="signal peptide" evidence="1">
    <location>
        <begin position="1"/>
        <end position="24"/>
    </location>
</feature>
<name>A0A370GA92_GLULI</name>
<proteinExistence type="predicted"/>
<evidence type="ECO:0000313" key="2">
    <source>
        <dbReference type="EMBL" id="RDI40637.1"/>
    </source>
</evidence>
<keyword evidence="3" id="KW-1185">Reference proteome</keyword>
<protein>
    <recommendedName>
        <fullName evidence="4">Alpha/beta hydrolase</fullName>
    </recommendedName>
</protein>
<reference evidence="2 3" key="1">
    <citation type="submission" date="2018-07" db="EMBL/GenBank/DDBJ databases">
        <title>Genomic Encyclopedia of Type Strains, Phase IV (KMG-IV): sequencing the most valuable type-strain genomes for metagenomic binning, comparative biology and taxonomic classification.</title>
        <authorList>
            <person name="Goeker M."/>
        </authorList>
    </citation>
    <scope>NUCLEOTIDE SEQUENCE [LARGE SCALE GENOMIC DNA]</scope>
    <source>
        <strain evidence="2 3">DSM 5603</strain>
    </source>
</reference>
<dbReference type="SUPFAM" id="SSF53474">
    <property type="entry name" value="alpha/beta-Hydrolases"/>
    <property type="match status" value="1"/>
</dbReference>
<evidence type="ECO:0000313" key="3">
    <source>
        <dbReference type="Proteomes" id="UP000254958"/>
    </source>
</evidence>